<evidence type="ECO:0000256" key="6">
    <source>
        <dbReference type="ARBA" id="ARBA00023136"/>
    </source>
</evidence>
<dbReference type="Gene3D" id="1.20.5.110">
    <property type="match status" value="1"/>
</dbReference>
<dbReference type="AlphaFoldDB" id="A0A0D3II57"/>
<evidence type="ECO:0000256" key="5">
    <source>
        <dbReference type="ARBA" id="ARBA00022989"/>
    </source>
</evidence>
<dbReference type="STRING" id="2903.R1BMQ8"/>
<keyword evidence="11" id="KW-1185">Reference proteome</keyword>
<dbReference type="PANTHER" id="PTHR12791">
    <property type="entry name" value="GOLGI SNARE BET1-RELATED"/>
    <property type="match status" value="1"/>
</dbReference>
<evidence type="ECO:0000313" key="10">
    <source>
        <dbReference type="EnsemblProtists" id="EOD10942"/>
    </source>
</evidence>
<dbReference type="KEGG" id="ehx:EMIHUDRAFT_215260"/>
<dbReference type="SMART" id="SM00397">
    <property type="entry name" value="t_SNARE"/>
    <property type="match status" value="1"/>
</dbReference>
<dbReference type="RefSeq" id="XP_005763371.1">
    <property type="nucleotide sequence ID" value="XM_005763314.1"/>
</dbReference>
<organism evidence="10 11">
    <name type="scientific">Emiliania huxleyi (strain CCMP1516)</name>
    <dbReference type="NCBI Taxonomy" id="280463"/>
    <lineage>
        <taxon>Eukaryota</taxon>
        <taxon>Haptista</taxon>
        <taxon>Haptophyta</taxon>
        <taxon>Prymnesiophyceae</taxon>
        <taxon>Isochrysidales</taxon>
        <taxon>Noelaerhabdaceae</taxon>
        <taxon>Emiliania</taxon>
    </lineage>
</organism>
<accession>A0A0D3II57</accession>
<dbReference type="CDD" id="cd15841">
    <property type="entry name" value="SNARE_Qc"/>
    <property type="match status" value="1"/>
</dbReference>
<dbReference type="SUPFAM" id="SSF47661">
    <property type="entry name" value="t-snare proteins"/>
    <property type="match status" value="1"/>
</dbReference>
<keyword evidence="4 8" id="KW-0812">Transmembrane</keyword>
<dbReference type="InterPro" id="IPR006012">
    <property type="entry name" value="Syntaxin/epimorphin_CS"/>
</dbReference>
<dbReference type="HOGENOM" id="CLU_695288_0_0_1"/>
<evidence type="ECO:0000256" key="7">
    <source>
        <dbReference type="SAM" id="MobiDB-lite"/>
    </source>
</evidence>
<dbReference type="GO" id="GO:0005484">
    <property type="term" value="F:SNAP receptor activity"/>
    <property type="evidence" value="ECO:0007669"/>
    <property type="project" value="InterPro"/>
</dbReference>
<name>A0A0D3II57_EMIH1</name>
<proteinExistence type="inferred from homology"/>
<dbReference type="PROSITE" id="PS00914">
    <property type="entry name" value="SYNTAXIN"/>
    <property type="match status" value="1"/>
</dbReference>
<dbReference type="GO" id="GO:0016020">
    <property type="term" value="C:membrane"/>
    <property type="evidence" value="ECO:0007669"/>
    <property type="project" value="UniProtKB-SubCell"/>
</dbReference>
<reference evidence="11" key="1">
    <citation type="journal article" date="2013" name="Nature">
        <title>Pan genome of the phytoplankton Emiliania underpins its global distribution.</title>
        <authorList>
            <person name="Read B.A."/>
            <person name="Kegel J."/>
            <person name="Klute M.J."/>
            <person name="Kuo A."/>
            <person name="Lefebvre S.C."/>
            <person name="Maumus F."/>
            <person name="Mayer C."/>
            <person name="Miller J."/>
            <person name="Monier A."/>
            <person name="Salamov A."/>
            <person name="Young J."/>
            <person name="Aguilar M."/>
            <person name="Claverie J.M."/>
            <person name="Frickenhaus S."/>
            <person name="Gonzalez K."/>
            <person name="Herman E.K."/>
            <person name="Lin Y.C."/>
            <person name="Napier J."/>
            <person name="Ogata H."/>
            <person name="Sarno A.F."/>
            <person name="Shmutz J."/>
            <person name="Schroeder D."/>
            <person name="de Vargas C."/>
            <person name="Verret F."/>
            <person name="von Dassow P."/>
            <person name="Valentin K."/>
            <person name="Van de Peer Y."/>
            <person name="Wheeler G."/>
            <person name="Dacks J.B."/>
            <person name="Delwiche C.F."/>
            <person name="Dyhrman S.T."/>
            <person name="Glockner G."/>
            <person name="John U."/>
            <person name="Richards T."/>
            <person name="Worden A.Z."/>
            <person name="Zhang X."/>
            <person name="Grigoriev I.V."/>
            <person name="Allen A.E."/>
            <person name="Bidle K."/>
            <person name="Borodovsky M."/>
            <person name="Bowler C."/>
            <person name="Brownlee C."/>
            <person name="Cock J.M."/>
            <person name="Elias M."/>
            <person name="Gladyshev V.N."/>
            <person name="Groth M."/>
            <person name="Guda C."/>
            <person name="Hadaegh A."/>
            <person name="Iglesias-Rodriguez M.D."/>
            <person name="Jenkins J."/>
            <person name="Jones B.M."/>
            <person name="Lawson T."/>
            <person name="Leese F."/>
            <person name="Lindquist E."/>
            <person name="Lobanov A."/>
            <person name="Lomsadze A."/>
            <person name="Malik S.B."/>
            <person name="Marsh M.E."/>
            <person name="Mackinder L."/>
            <person name="Mock T."/>
            <person name="Mueller-Roeber B."/>
            <person name="Pagarete A."/>
            <person name="Parker M."/>
            <person name="Probert I."/>
            <person name="Quesneville H."/>
            <person name="Raines C."/>
            <person name="Rensing S.A."/>
            <person name="Riano-Pachon D.M."/>
            <person name="Richier S."/>
            <person name="Rokitta S."/>
            <person name="Shiraiwa Y."/>
            <person name="Soanes D.M."/>
            <person name="van der Giezen M."/>
            <person name="Wahlund T.M."/>
            <person name="Williams B."/>
            <person name="Wilson W."/>
            <person name="Wolfe G."/>
            <person name="Wurch L.L."/>
        </authorList>
    </citation>
    <scope>NUCLEOTIDE SEQUENCE</scope>
</reference>
<keyword evidence="6 8" id="KW-0472">Membrane</keyword>
<dbReference type="GeneID" id="17257112"/>
<evidence type="ECO:0000259" key="9">
    <source>
        <dbReference type="PROSITE" id="PS50192"/>
    </source>
</evidence>
<evidence type="ECO:0000256" key="4">
    <source>
        <dbReference type="ARBA" id="ARBA00022692"/>
    </source>
</evidence>
<protein>
    <recommendedName>
        <fullName evidence="9">t-SNARE coiled-coil homology domain-containing protein</fullName>
    </recommendedName>
</protein>
<evidence type="ECO:0000256" key="8">
    <source>
        <dbReference type="SAM" id="Phobius"/>
    </source>
</evidence>
<dbReference type="GO" id="GO:0016192">
    <property type="term" value="P:vesicle-mediated transport"/>
    <property type="evidence" value="ECO:0007669"/>
    <property type="project" value="InterPro"/>
</dbReference>
<evidence type="ECO:0000256" key="3">
    <source>
        <dbReference type="ARBA" id="ARBA00022448"/>
    </source>
</evidence>
<dbReference type="PROSITE" id="PS50192">
    <property type="entry name" value="T_SNARE"/>
    <property type="match status" value="1"/>
</dbReference>
<dbReference type="GO" id="GO:0006886">
    <property type="term" value="P:intracellular protein transport"/>
    <property type="evidence" value="ECO:0007669"/>
    <property type="project" value="InterPro"/>
</dbReference>
<dbReference type="SUPFAM" id="SSF58038">
    <property type="entry name" value="SNARE fusion complex"/>
    <property type="match status" value="1"/>
</dbReference>
<keyword evidence="5 8" id="KW-1133">Transmembrane helix</keyword>
<reference evidence="10" key="2">
    <citation type="submission" date="2024-10" db="UniProtKB">
        <authorList>
            <consortium name="EnsemblProtists"/>
        </authorList>
    </citation>
    <scope>IDENTIFICATION</scope>
</reference>
<feature type="transmembrane region" description="Helical" evidence="8">
    <location>
        <begin position="378"/>
        <end position="396"/>
    </location>
</feature>
<sequence>MQQDGEPSATPEEADLSWLHRVDRRHLERLCEEKKLSAEGDSEMLAERLQGNRGLSVAQLKSLCEVVETMEAASNPAQDGEPSATPEEADLSWLHRVDRRHLERLCEEKKLSAEGDSEMLAERLRDNTSLSYCLPGGLAGYGRVHVGARPRAGAFRTMADPYEIVRAEVQRQLASGGGLVVRWRNAPPAGKDAAAAAVRKLLSEVEVDLQDLEETISIAATPAESRARNAFLQDSLRTCREMREELDRSSSSTPSRRAGKGGSSRAELLRSDNGRAGAPSDAHAYSAPARRDAPLEAVMQQQMMTQQEEMQAQDVELGNLSVAVSRLDKMGRTINTELRQQGAMLDDLDHEVDEAGAQMGGAMATMQKMLKSSDRGKFCAILVLTAVLIVLTMLVFS</sequence>
<dbReference type="PaxDb" id="2903-EOD10942"/>
<comment type="similarity">
    <text evidence="2">Belongs to the syntaxin family.</text>
</comment>
<evidence type="ECO:0000313" key="11">
    <source>
        <dbReference type="Proteomes" id="UP000013827"/>
    </source>
</evidence>
<evidence type="ECO:0000256" key="2">
    <source>
        <dbReference type="ARBA" id="ARBA00009063"/>
    </source>
</evidence>
<keyword evidence="3" id="KW-0813">Transport</keyword>
<dbReference type="Gene3D" id="1.20.58.90">
    <property type="match status" value="1"/>
</dbReference>
<dbReference type="EnsemblProtists" id="EOD10942">
    <property type="protein sequence ID" value="EOD10942"/>
    <property type="gene ID" value="EMIHUDRAFT_215260"/>
</dbReference>
<feature type="region of interest" description="Disordered" evidence="7">
    <location>
        <begin position="242"/>
        <end position="288"/>
    </location>
</feature>
<comment type="subcellular location">
    <subcellularLocation>
        <location evidence="1">Membrane</location>
        <topology evidence="1">Single-pass membrane protein</topology>
    </subcellularLocation>
</comment>
<dbReference type="InterPro" id="IPR000727">
    <property type="entry name" value="T_SNARE_dom"/>
</dbReference>
<evidence type="ECO:0000256" key="1">
    <source>
        <dbReference type="ARBA" id="ARBA00004167"/>
    </source>
</evidence>
<dbReference type="eggNOG" id="KOG3202">
    <property type="taxonomic scope" value="Eukaryota"/>
</dbReference>
<dbReference type="InterPro" id="IPR010989">
    <property type="entry name" value="SNARE"/>
</dbReference>
<dbReference type="Proteomes" id="UP000013827">
    <property type="component" value="Unassembled WGS sequence"/>
</dbReference>
<feature type="domain" description="T-SNARE coiled-coil homology" evidence="9">
    <location>
        <begin position="307"/>
        <end position="369"/>
    </location>
</feature>